<dbReference type="Proteomes" id="UP000042958">
    <property type="component" value="Unassembled WGS sequence"/>
</dbReference>
<dbReference type="EMBL" id="CDHK01000008">
    <property type="protein sequence ID" value="CEJ60117.1"/>
    <property type="molecule type" value="Genomic_DNA"/>
</dbReference>
<sequence>MTGILHKTTDASAGGESKSGGESNSIKQRQNSEKARQNGTHPDTRQDKNKSKTVYTDNNGKALIKGSRSYPEDLMTSGNVGRRKREIAKGVEQRRPQDDSFD</sequence>
<name>A0A0F7TYK0_PENBI</name>
<organism evidence="2 3">
    <name type="scientific">Penicillium brasilianum</name>
    <dbReference type="NCBI Taxonomy" id="104259"/>
    <lineage>
        <taxon>Eukaryota</taxon>
        <taxon>Fungi</taxon>
        <taxon>Dikarya</taxon>
        <taxon>Ascomycota</taxon>
        <taxon>Pezizomycotina</taxon>
        <taxon>Eurotiomycetes</taxon>
        <taxon>Eurotiomycetidae</taxon>
        <taxon>Eurotiales</taxon>
        <taxon>Aspergillaceae</taxon>
        <taxon>Penicillium</taxon>
    </lineage>
</organism>
<proteinExistence type="predicted"/>
<dbReference type="OrthoDB" id="4369564at2759"/>
<evidence type="ECO:0000313" key="2">
    <source>
        <dbReference type="EMBL" id="CEJ60117.1"/>
    </source>
</evidence>
<feature type="region of interest" description="Disordered" evidence="1">
    <location>
        <begin position="1"/>
        <end position="102"/>
    </location>
</feature>
<feature type="compositionally biased region" description="Low complexity" evidence="1">
    <location>
        <begin position="11"/>
        <end position="23"/>
    </location>
</feature>
<feature type="compositionally biased region" description="Basic and acidic residues" evidence="1">
    <location>
        <begin position="30"/>
        <end position="50"/>
    </location>
</feature>
<evidence type="ECO:0000313" key="3">
    <source>
        <dbReference type="Proteomes" id="UP000042958"/>
    </source>
</evidence>
<feature type="compositionally biased region" description="Basic and acidic residues" evidence="1">
    <location>
        <begin position="87"/>
        <end position="102"/>
    </location>
</feature>
<keyword evidence="3" id="KW-1185">Reference proteome</keyword>
<protein>
    <submittedName>
        <fullName evidence="2">Uncharacterized protein</fullName>
    </submittedName>
</protein>
<reference evidence="3" key="1">
    <citation type="journal article" date="2015" name="Genome Announc.">
        <title>Draft genome sequence of the fungus Penicillium brasilianum MG11.</title>
        <authorList>
            <person name="Horn F."/>
            <person name="Linde J."/>
            <person name="Mattern D.J."/>
            <person name="Walther G."/>
            <person name="Guthke R."/>
            <person name="Brakhage A.A."/>
            <person name="Valiante V."/>
        </authorList>
    </citation>
    <scope>NUCLEOTIDE SEQUENCE [LARGE SCALE GENOMIC DNA]</scope>
    <source>
        <strain evidence="3">MG11</strain>
    </source>
</reference>
<gene>
    <name evidence="2" type="ORF">PMG11_08703</name>
</gene>
<accession>A0A0F7TYK0</accession>
<evidence type="ECO:0000256" key="1">
    <source>
        <dbReference type="SAM" id="MobiDB-lite"/>
    </source>
</evidence>
<dbReference type="AlphaFoldDB" id="A0A0F7TYK0"/>